<dbReference type="EMBL" id="CP001940">
    <property type="protein sequence ID" value="ADH85028.1"/>
    <property type="molecule type" value="Genomic_DNA"/>
</dbReference>
<gene>
    <name evidence="1" type="ordered locus">DaAHT2_0317</name>
</gene>
<dbReference type="HOGENOM" id="CLU_1530321_0_0_7"/>
<accession>D6Z6R9</accession>
<reference evidence="2" key="1">
    <citation type="submission" date="2010-02" db="EMBL/GenBank/DDBJ databases">
        <title>Complete sequence of Desulfurivibrio alkaliphilus AHT2.</title>
        <authorList>
            <consortium name="US DOE Joint Genome Institute"/>
            <person name="Pitluck S."/>
            <person name="Chertkov O."/>
            <person name="Detter J.C."/>
            <person name="Han C."/>
            <person name="Tapia R."/>
            <person name="Larimer F."/>
            <person name="Land M."/>
            <person name="Hauser L."/>
            <person name="Kyrpides N."/>
            <person name="Mikhailova N."/>
            <person name="Sorokin D.Y."/>
            <person name="Muyzer G."/>
            <person name="Woyke T."/>
        </authorList>
    </citation>
    <scope>NUCLEOTIDE SEQUENCE [LARGE SCALE GENOMIC DNA]</scope>
    <source>
        <strain evidence="2">DSM 19089 / UNIQEM U267 / AHT2</strain>
    </source>
</reference>
<protein>
    <recommendedName>
        <fullName evidence="3">Cupin domain-containing protein</fullName>
    </recommendedName>
</protein>
<dbReference type="eggNOG" id="ENOG5030I61">
    <property type="taxonomic scope" value="Bacteria"/>
</dbReference>
<dbReference type="KEGG" id="dak:DaAHT2_0317"/>
<keyword evidence="2" id="KW-1185">Reference proteome</keyword>
<sequence>MKTESYQEVPGFYRIIPLKPLRQTPGVLFDNVPMEVLPRIDAIDRVLHQGGAVSPGPVGEVARPWYMHPHQDDNLIVLFGHRMVDIYHPKHGRLSFTVTPDKILATDGSEIYPGPAMLVWPRYVFHRIVSGPEGSASLNFAVHYPGLDMRTNFNIYQLDETDGKFQVIREGFRDQGDFPT</sequence>
<name>D6Z6R9_DESAT</name>
<dbReference type="STRING" id="589865.DaAHT2_0317"/>
<dbReference type="RefSeq" id="WP_013162559.1">
    <property type="nucleotide sequence ID" value="NC_014216.1"/>
</dbReference>
<evidence type="ECO:0000313" key="1">
    <source>
        <dbReference type="EMBL" id="ADH85028.1"/>
    </source>
</evidence>
<proteinExistence type="predicted"/>
<dbReference type="OrthoDB" id="2081481at2"/>
<organism evidence="1 2">
    <name type="scientific">Desulfurivibrio alkaliphilus (strain DSM 19089 / UNIQEM U267 / AHT2)</name>
    <dbReference type="NCBI Taxonomy" id="589865"/>
    <lineage>
        <taxon>Bacteria</taxon>
        <taxon>Pseudomonadati</taxon>
        <taxon>Thermodesulfobacteriota</taxon>
        <taxon>Desulfobulbia</taxon>
        <taxon>Desulfobulbales</taxon>
        <taxon>Desulfobulbaceae</taxon>
        <taxon>Desulfurivibrio</taxon>
    </lineage>
</organism>
<dbReference type="InParanoid" id="D6Z6R9"/>
<evidence type="ECO:0008006" key="3">
    <source>
        <dbReference type="Google" id="ProtNLM"/>
    </source>
</evidence>
<evidence type="ECO:0000313" key="2">
    <source>
        <dbReference type="Proteomes" id="UP000001508"/>
    </source>
</evidence>
<dbReference type="AlphaFoldDB" id="D6Z6R9"/>
<dbReference type="Proteomes" id="UP000001508">
    <property type="component" value="Chromosome"/>
</dbReference>